<feature type="domain" description="Peptidase M48" evidence="8">
    <location>
        <begin position="59"/>
        <end position="246"/>
    </location>
</feature>
<sequence length="287" mass="32072">MKKLLAVLAVSSALGLSGCAAYEEFMGIDRETINMSAKHLYSKYTNELEVDNTSQTSKRIRQVYQRILPYADKANNTGQKFDWELRVFRSDKVNAWALPGGRMGFYTGIVEKLDLTDDEIAAVMGHEMAHALEEHGKEKMSTEAAKQIFYTALAYTGVGALGYIAMATETGDLVMNSQSKEREADRVGLLLMAQAGYDPAAAITLWEKMRVHTKESRIVNGQRVVSVGDFISSHPSDKKRIEAMKKYQEAAMPYYQAALEGRAHEYVVPTNIKKTAKQKARELLGRE</sequence>
<dbReference type="GO" id="GO:0051603">
    <property type="term" value="P:proteolysis involved in protein catabolic process"/>
    <property type="evidence" value="ECO:0007669"/>
    <property type="project" value="TreeGrafter"/>
</dbReference>
<dbReference type="Pfam" id="PF01435">
    <property type="entry name" value="Peptidase_M48"/>
    <property type="match status" value="1"/>
</dbReference>
<dbReference type="EC" id="3.4.24.-" evidence="10"/>
<evidence type="ECO:0000259" key="8">
    <source>
        <dbReference type="Pfam" id="PF01435"/>
    </source>
</evidence>
<dbReference type="STRING" id="34060.B0181_04775"/>
<feature type="chain" id="PRO_5033747124" evidence="7">
    <location>
        <begin position="21"/>
        <end position="287"/>
    </location>
</feature>
<dbReference type="PANTHER" id="PTHR22726">
    <property type="entry name" value="METALLOENDOPEPTIDASE OMA1"/>
    <property type="match status" value="1"/>
</dbReference>
<dbReference type="Proteomes" id="UP000190435">
    <property type="component" value="Unassembled WGS sequence"/>
</dbReference>
<evidence type="ECO:0000313" key="9">
    <source>
        <dbReference type="EMBL" id="OOR90192.1"/>
    </source>
</evidence>
<evidence type="ECO:0000256" key="7">
    <source>
        <dbReference type="SAM" id="SignalP"/>
    </source>
</evidence>
<keyword evidence="11" id="KW-1185">Reference proteome</keyword>
<keyword evidence="3 6" id="KW-0378">Hydrolase</keyword>
<keyword evidence="5 6" id="KW-0482">Metalloprotease</keyword>
<evidence type="ECO:0000313" key="12">
    <source>
        <dbReference type="Proteomes" id="UP000255279"/>
    </source>
</evidence>
<accession>A0A1T0A334</accession>
<organism evidence="9 11">
    <name type="scientific">Moraxella caviae</name>
    <dbReference type="NCBI Taxonomy" id="34060"/>
    <lineage>
        <taxon>Bacteria</taxon>
        <taxon>Pseudomonadati</taxon>
        <taxon>Pseudomonadota</taxon>
        <taxon>Gammaproteobacteria</taxon>
        <taxon>Moraxellales</taxon>
        <taxon>Moraxellaceae</taxon>
        <taxon>Moraxella</taxon>
    </lineage>
</organism>
<keyword evidence="4 6" id="KW-0862">Zinc</keyword>
<dbReference type="Proteomes" id="UP000255279">
    <property type="component" value="Unassembled WGS sequence"/>
</dbReference>
<evidence type="ECO:0000256" key="1">
    <source>
        <dbReference type="ARBA" id="ARBA00022670"/>
    </source>
</evidence>
<gene>
    <name evidence="10" type="primary">yggG_2</name>
    <name evidence="9" type="ORF">B0181_04775</name>
    <name evidence="10" type="ORF">NCTC10293_02185</name>
</gene>
<proteinExistence type="inferred from homology"/>
<name>A0A1T0A334_9GAMM</name>
<comment type="similarity">
    <text evidence="6">Belongs to the peptidase M48 family.</text>
</comment>
<dbReference type="GO" id="GO:0016020">
    <property type="term" value="C:membrane"/>
    <property type="evidence" value="ECO:0007669"/>
    <property type="project" value="TreeGrafter"/>
</dbReference>
<dbReference type="EMBL" id="UGQE01000004">
    <property type="protein sequence ID" value="STZ14590.1"/>
    <property type="molecule type" value="Genomic_DNA"/>
</dbReference>
<dbReference type="EMBL" id="MUXU01000033">
    <property type="protein sequence ID" value="OOR90192.1"/>
    <property type="molecule type" value="Genomic_DNA"/>
</dbReference>
<evidence type="ECO:0000256" key="3">
    <source>
        <dbReference type="ARBA" id="ARBA00022801"/>
    </source>
</evidence>
<dbReference type="GO" id="GO:0046872">
    <property type="term" value="F:metal ion binding"/>
    <property type="evidence" value="ECO:0007669"/>
    <property type="project" value="UniProtKB-KW"/>
</dbReference>
<dbReference type="InterPro" id="IPR001915">
    <property type="entry name" value="Peptidase_M48"/>
</dbReference>
<dbReference type="OrthoDB" id="9810445at2"/>
<dbReference type="GO" id="GO:0004222">
    <property type="term" value="F:metalloendopeptidase activity"/>
    <property type="evidence" value="ECO:0007669"/>
    <property type="project" value="InterPro"/>
</dbReference>
<feature type="signal peptide" evidence="7">
    <location>
        <begin position="1"/>
        <end position="20"/>
    </location>
</feature>
<protein>
    <submittedName>
        <fullName evidence="10">Uncharacterized metalloprotease yggG</fullName>
        <ecNumber evidence="10">3.4.24.-</ecNumber>
    </submittedName>
</protein>
<dbReference type="PANTHER" id="PTHR22726:SF1">
    <property type="entry name" value="METALLOENDOPEPTIDASE OMA1, MITOCHONDRIAL"/>
    <property type="match status" value="1"/>
</dbReference>
<evidence type="ECO:0000256" key="6">
    <source>
        <dbReference type="RuleBase" id="RU003983"/>
    </source>
</evidence>
<dbReference type="InterPro" id="IPR051156">
    <property type="entry name" value="Mito/Outer_Membr_Metalloprot"/>
</dbReference>
<comment type="cofactor">
    <cofactor evidence="6">
        <name>Zn(2+)</name>
        <dbReference type="ChEBI" id="CHEBI:29105"/>
    </cofactor>
    <text evidence="6">Binds 1 zinc ion per subunit.</text>
</comment>
<evidence type="ECO:0000313" key="11">
    <source>
        <dbReference type="Proteomes" id="UP000190435"/>
    </source>
</evidence>
<dbReference type="PROSITE" id="PS51257">
    <property type="entry name" value="PROKAR_LIPOPROTEIN"/>
    <property type="match status" value="1"/>
</dbReference>
<keyword evidence="2" id="KW-0479">Metal-binding</keyword>
<dbReference type="Gene3D" id="3.30.2010.10">
    <property type="entry name" value="Metalloproteases ('zincins'), catalytic domain"/>
    <property type="match status" value="1"/>
</dbReference>
<dbReference type="AlphaFoldDB" id="A0A1T0A334"/>
<evidence type="ECO:0000256" key="2">
    <source>
        <dbReference type="ARBA" id="ARBA00022723"/>
    </source>
</evidence>
<keyword evidence="7" id="KW-0732">Signal</keyword>
<evidence type="ECO:0000313" key="10">
    <source>
        <dbReference type="EMBL" id="STZ14590.1"/>
    </source>
</evidence>
<reference evidence="10 12" key="2">
    <citation type="submission" date="2018-06" db="EMBL/GenBank/DDBJ databases">
        <authorList>
            <consortium name="Pathogen Informatics"/>
            <person name="Doyle S."/>
        </authorList>
    </citation>
    <scope>NUCLEOTIDE SEQUENCE [LARGE SCALE GENOMIC DNA]</scope>
    <source>
        <strain evidence="10 12">NCTC10293</strain>
    </source>
</reference>
<dbReference type="CDD" id="cd07331">
    <property type="entry name" value="M48C_Oma1_like"/>
    <property type="match status" value="1"/>
</dbReference>
<dbReference type="RefSeq" id="WP_078276346.1">
    <property type="nucleotide sequence ID" value="NZ_CAACXO010000030.1"/>
</dbReference>
<keyword evidence="1 6" id="KW-0645">Protease</keyword>
<evidence type="ECO:0000256" key="4">
    <source>
        <dbReference type="ARBA" id="ARBA00022833"/>
    </source>
</evidence>
<evidence type="ECO:0000256" key="5">
    <source>
        <dbReference type="ARBA" id="ARBA00023049"/>
    </source>
</evidence>
<reference evidence="9 11" key="1">
    <citation type="submission" date="2017-02" db="EMBL/GenBank/DDBJ databases">
        <title>Draft genome sequence of Moraxella caviae CCUG 355 type strain.</title>
        <authorList>
            <person name="Engstrom-Jakobsson H."/>
            <person name="Salva-Serra F."/>
            <person name="Thorell K."/>
            <person name="Gonzales-Siles L."/>
            <person name="Karlsson R."/>
            <person name="Boulund F."/>
            <person name="Engstrand L."/>
            <person name="Moore E."/>
        </authorList>
    </citation>
    <scope>NUCLEOTIDE SEQUENCE [LARGE SCALE GENOMIC DNA]</scope>
    <source>
        <strain evidence="9 11">CCUG 355</strain>
    </source>
</reference>